<name>A0A7C4LMP1_9PLAN</name>
<sequence>MSTFAARGVRFSYPDDWTLTQQQRDGVFSVHLQSPGTSFWLLTLLPDCPAVEDVLEAAISAYREEYREVDVYRQETPLAGLPTAACTLDFVCLDLVNSAVLKSVALPAFTAFVVFQGEGHEFETLQPQFTALMESLEYTLFDDELAEGVFRDDDGSVPDDAGDDASADDHQSRGDDA</sequence>
<evidence type="ECO:0000313" key="2">
    <source>
        <dbReference type="EMBL" id="HGT39598.1"/>
    </source>
</evidence>
<feature type="compositionally biased region" description="Acidic residues" evidence="1">
    <location>
        <begin position="155"/>
        <end position="166"/>
    </location>
</feature>
<protein>
    <submittedName>
        <fullName evidence="2">Uncharacterized protein</fullName>
    </submittedName>
</protein>
<dbReference type="AlphaFoldDB" id="A0A7C4LMP1"/>
<proteinExistence type="predicted"/>
<organism evidence="2">
    <name type="scientific">Schlesneria paludicola</name>
    <dbReference type="NCBI Taxonomy" id="360056"/>
    <lineage>
        <taxon>Bacteria</taxon>
        <taxon>Pseudomonadati</taxon>
        <taxon>Planctomycetota</taxon>
        <taxon>Planctomycetia</taxon>
        <taxon>Planctomycetales</taxon>
        <taxon>Planctomycetaceae</taxon>
        <taxon>Schlesneria</taxon>
    </lineage>
</organism>
<gene>
    <name evidence="2" type="ORF">ENS64_10100</name>
</gene>
<evidence type="ECO:0000256" key="1">
    <source>
        <dbReference type="SAM" id="MobiDB-lite"/>
    </source>
</evidence>
<accession>A0A7C4LMP1</accession>
<feature type="region of interest" description="Disordered" evidence="1">
    <location>
        <begin position="150"/>
        <end position="177"/>
    </location>
</feature>
<feature type="compositionally biased region" description="Basic and acidic residues" evidence="1">
    <location>
        <begin position="167"/>
        <end position="177"/>
    </location>
</feature>
<dbReference type="EMBL" id="DSVQ01000012">
    <property type="protein sequence ID" value="HGT39598.1"/>
    <property type="molecule type" value="Genomic_DNA"/>
</dbReference>
<reference evidence="2" key="1">
    <citation type="journal article" date="2020" name="mSystems">
        <title>Genome- and Community-Level Interaction Insights into Carbon Utilization and Element Cycling Functions of Hydrothermarchaeota in Hydrothermal Sediment.</title>
        <authorList>
            <person name="Zhou Z."/>
            <person name="Liu Y."/>
            <person name="Xu W."/>
            <person name="Pan J."/>
            <person name="Luo Z.H."/>
            <person name="Li M."/>
        </authorList>
    </citation>
    <scope>NUCLEOTIDE SEQUENCE [LARGE SCALE GENOMIC DNA]</scope>
    <source>
        <strain evidence="2">SpSt-508</strain>
    </source>
</reference>
<comment type="caution">
    <text evidence="2">The sequence shown here is derived from an EMBL/GenBank/DDBJ whole genome shotgun (WGS) entry which is preliminary data.</text>
</comment>